<dbReference type="SUPFAM" id="SSF159888">
    <property type="entry name" value="YdhG-like"/>
    <property type="match status" value="1"/>
</dbReference>
<feature type="domain" description="YdhG-like" evidence="1">
    <location>
        <begin position="23"/>
        <end position="115"/>
    </location>
</feature>
<dbReference type="Gene3D" id="3.90.1150.200">
    <property type="match status" value="1"/>
</dbReference>
<protein>
    <submittedName>
        <fullName evidence="2">DUF1801 domain-containing protein</fullName>
    </submittedName>
</protein>
<dbReference type="Pfam" id="PF08818">
    <property type="entry name" value="DUF1801"/>
    <property type="match status" value="1"/>
</dbReference>
<gene>
    <name evidence="2" type="ORF">EHQ58_06970</name>
</gene>
<evidence type="ECO:0000313" key="3">
    <source>
        <dbReference type="Proteomes" id="UP000297693"/>
    </source>
</evidence>
<dbReference type="AlphaFoldDB" id="A0A4R9K459"/>
<dbReference type="Proteomes" id="UP000297693">
    <property type="component" value="Unassembled WGS sequence"/>
</dbReference>
<organism evidence="2 3">
    <name type="scientific">Leptospira ognonensis</name>
    <dbReference type="NCBI Taxonomy" id="2484945"/>
    <lineage>
        <taxon>Bacteria</taxon>
        <taxon>Pseudomonadati</taxon>
        <taxon>Spirochaetota</taxon>
        <taxon>Spirochaetia</taxon>
        <taxon>Leptospirales</taxon>
        <taxon>Leptospiraceae</taxon>
        <taxon>Leptospira</taxon>
    </lineage>
</organism>
<evidence type="ECO:0000259" key="1">
    <source>
        <dbReference type="Pfam" id="PF08818"/>
    </source>
</evidence>
<comment type="caution">
    <text evidence="2">The sequence shown here is derived from an EMBL/GenBank/DDBJ whole genome shotgun (WGS) entry which is preliminary data.</text>
</comment>
<dbReference type="InterPro" id="IPR014922">
    <property type="entry name" value="YdhG-like"/>
</dbReference>
<dbReference type="RefSeq" id="WP_135623162.1">
    <property type="nucleotide sequence ID" value="NZ_RQGD01000022.1"/>
</dbReference>
<dbReference type="OrthoDB" id="115213at2"/>
<dbReference type="EMBL" id="RQGD01000022">
    <property type="protein sequence ID" value="TGL60236.1"/>
    <property type="molecule type" value="Genomic_DNA"/>
</dbReference>
<name>A0A4R9K459_9LEPT</name>
<keyword evidence="3" id="KW-1185">Reference proteome</keyword>
<evidence type="ECO:0000313" key="2">
    <source>
        <dbReference type="EMBL" id="TGL60236.1"/>
    </source>
</evidence>
<accession>A0A4R9K459</accession>
<sequence>MKSEMKKVITVESYIESFPQKTRSRLKKVRALILKNAKEVVESISYGMPAYKTHGKPLLYFAGYESHIGLYATPSANVKFSDELSLYKQGKGSIQFPLNEPLPTDLLLKIIKYRVEENHRTIKKKKAKEDVKDLKS</sequence>
<reference evidence="2" key="1">
    <citation type="journal article" date="2019" name="PLoS Negl. Trop. Dis.">
        <title>Revisiting the worldwide diversity of Leptospira species in the environment.</title>
        <authorList>
            <person name="Vincent A.T."/>
            <person name="Schiettekatte O."/>
            <person name="Bourhy P."/>
            <person name="Veyrier F.J."/>
            <person name="Picardeau M."/>
        </authorList>
    </citation>
    <scope>NUCLEOTIDE SEQUENCE [LARGE SCALE GENOMIC DNA]</scope>
    <source>
        <strain evidence="2">201702476</strain>
    </source>
</reference>
<proteinExistence type="predicted"/>